<dbReference type="PANTHER" id="PTHR15924">
    <property type="entry name" value="CLE"/>
    <property type="match status" value="1"/>
</dbReference>
<evidence type="ECO:0000313" key="2">
    <source>
        <dbReference type="Proteomes" id="UP000639338"/>
    </source>
</evidence>
<organism evidence="1 2">
    <name type="scientific">Aphidius gifuensis</name>
    <name type="common">Parasitoid wasp</name>
    <dbReference type="NCBI Taxonomy" id="684658"/>
    <lineage>
        <taxon>Eukaryota</taxon>
        <taxon>Metazoa</taxon>
        <taxon>Ecdysozoa</taxon>
        <taxon>Arthropoda</taxon>
        <taxon>Hexapoda</taxon>
        <taxon>Insecta</taxon>
        <taxon>Pterygota</taxon>
        <taxon>Neoptera</taxon>
        <taxon>Endopterygota</taxon>
        <taxon>Hymenoptera</taxon>
        <taxon>Apocrita</taxon>
        <taxon>Ichneumonoidea</taxon>
        <taxon>Braconidae</taxon>
        <taxon>Aphidiinae</taxon>
        <taxon>Aphidius</taxon>
    </lineage>
</organism>
<dbReference type="Proteomes" id="UP000639338">
    <property type="component" value="Unassembled WGS sequence"/>
</dbReference>
<gene>
    <name evidence="1" type="ORF">HCN44_000636</name>
</gene>
<dbReference type="Pfam" id="PF10036">
    <property type="entry name" value="RLL"/>
    <property type="match status" value="1"/>
</dbReference>
<name>A0A834XRD0_APHGI</name>
<reference evidence="1 2" key="1">
    <citation type="submission" date="2020-08" db="EMBL/GenBank/DDBJ databases">
        <title>Aphidius gifuensis genome sequencing and assembly.</title>
        <authorList>
            <person name="Du Z."/>
        </authorList>
    </citation>
    <scope>NUCLEOTIDE SEQUENCE [LARGE SCALE GENOMIC DNA]</scope>
    <source>
        <strain evidence="1">YNYX2018</strain>
        <tissue evidence="1">Adults</tissue>
    </source>
</reference>
<evidence type="ECO:0000313" key="1">
    <source>
        <dbReference type="EMBL" id="KAF7990831.1"/>
    </source>
</evidence>
<dbReference type="OrthoDB" id="514167at2759"/>
<keyword evidence="2" id="KW-1185">Reference proteome</keyword>
<dbReference type="AlphaFoldDB" id="A0A834XRD0"/>
<sequence length="245" mass="28274">MFERKLKALDYMYYDKFNGTDEKHFRKLVVWLEDQKIRHYTIEDRCHLRLINNDKWNDTFNKYTEDLGCPINTSNLDKLEWLVGLAVRLEFEDNLPKYQVKKEIINEADIIPSAVSKNPLDNLNFDDNDFKNGVTNLSKLLNIPQHPDHLVTLEACRNYITQRLNSAAIKNPSSVIVKGKPFPIVEESSKDKKEDKVMKHTVAALDLLYIQDLRNLQTMINEAIVAVQNITADPKTDTKAGKVGV</sequence>
<comment type="caution">
    <text evidence="1">The sequence shown here is derived from an EMBL/GenBank/DDBJ whole genome shotgun (WGS) entry which is preliminary data.</text>
</comment>
<dbReference type="InterPro" id="IPR019265">
    <property type="entry name" value="RTRAF"/>
</dbReference>
<proteinExistence type="predicted"/>
<accession>A0A834XRD0</accession>
<protein>
    <submittedName>
        <fullName evidence="1">Uncharacterized protein</fullName>
    </submittedName>
</protein>
<dbReference type="EMBL" id="JACMRX010000004">
    <property type="protein sequence ID" value="KAF7990831.1"/>
    <property type="molecule type" value="Genomic_DNA"/>
</dbReference>